<dbReference type="OrthoDB" id="27359at2157"/>
<organism evidence="1 2">
    <name type="scientific">Pyrobaculum calidifontis (strain DSM 21063 / JCM 11548 / VA1)</name>
    <dbReference type="NCBI Taxonomy" id="410359"/>
    <lineage>
        <taxon>Archaea</taxon>
        <taxon>Thermoproteota</taxon>
        <taxon>Thermoprotei</taxon>
        <taxon>Thermoproteales</taxon>
        <taxon>Thermoproteaceae</taxon>
        <taxon>Pyrobaculum</taxon>
    </lineage>
</organism>
<name>A3MXY2_PYRCJ</name>
<protein>
    <submittedName>
        <fullName evidence="1">Uncharacterized protein</fullName>
    </submittedName>
</protein>
<dbReference type="RefSeq" id="WP_011850757.1">
    <property type="nucleotide sequence ID" value="NC_009073.1"/>
</dbReference>
<keyword evidence="2" id="KW-1185">Reference proteome</keyword>
<sequence>MRRGAALVDWRRGVIAYVEASDDVLNEFRKVLELCGGDLKPRNFPCISSLASRLQAKSILYITDLYGITNSLAFSTRSPRAKFLDEVWQMLSEVFCKNGGEIECDEELKLECCRECGLACLLAKVLGIAHVGVEVDLRKQIEARLRATG</sequence>
<dbReference type="EMBL" id="CP000561">
    <property type="protein sequence ID" value="ABO09499.1"/>
    <property type="molecule type" value="Genomic_DNA"/>
</dbReference>
<dbReference type="KEGG" id="pcl:Pcal_2084"/>
<dbReference type="AlphaFoldDB" id="A3MXY2"/>
<dbReference type="eggNOG" id="arCOG05443">
    <property type="taxonomic scope" value="Archaea"/>
</dbReference>
<dbReference type="Proteomes" id="UP000001431">
    <property type="component" value="Chromosome"/>
</dbReference>
<gene>
    <name evidence="1" type="ordered locus">Pcal_2084</name>
</gene>
<accession>A3MXY2</accession>
<evidence type="ECO:0000313" key="1">
    <source>
        <dbReference type="EMBL" id="ABO09499.1"/>
    </source>
</evidence>
<reference evidence="1" key="1">
    <citation type="submission" date="2007-02" db="EMBL/GenBank/DDBJ databases">
        <title>Complete sequence of Pyrobaculum calidifontis JCM 11548.</title>
        <authorList>
            <consortium name="US DOE Joint Genome Institute"/>
            <person name="Copeland A."/>
            <person name="Lucas S."/>
            <person name="Lapidus A."/>
            <person name="Barry K."/>
            <person name="Glavina del Rio T."/>
            <person name="Dalin E."/>
            <person name="Tice H."/>
            <person name="Pitluck S."/>
            <person name="Chain P."/>
            <person name="Malfatti S."/>
            <person name="Shin M."/>
            <person name="Vergez L."/>
            <person name="Schmutz J."/>
            <person name="Larimer F."/>
            <person name="Land M."/>
            <person name="Hauser L."/>
            <person name="Kyrpides N."/>
            <person name="Mikhailova N."/>
            <person name="Cozen A.E."/>
            <person name="Fitz-Gibbon S.T."/>
            <person name="House C.H."/>
            <person name="Saltikov C."/>
            <person name="Lowe T.M."/>
            <person name="Richardson P."/>
        </authorList>
    </citation>
    <scope>NUCLEOTIDE SEQUENCE [LARGE SCALE GENOMIC DNA]</scope>
    <source>
        <strain evidence="1">JCM 11548</strain>
    </source>
</reference>
<dbReference type="STRING" id="410359.Pcal_2084"/>
<proteinExistence type="predicted"/>
<evidence type="ECO:0000313" key="2">
    <source>
        <dbReference type="Proteomes" id="UP000001431"/>
    </source>
</evidence>
<dbReference type="HOGENOM" id="CLU_1745618_0_0_2"/>
<dbReference type="GeneID" id="4909524"/>